<proteinExistence type="inferred from homology"/>
<evidence type="ECO:0000259" key="8">
    <source>
        <dbReference type="Pfam" id="PF08281"/>
    </source>
</evidence>
<dbReference type="GO" id="GO:0006950">
    <property type="term" value="P:response to stress"/>
    <property type="evidence" value="ECO:0007669"/>
    <property type="project" value="UniProtKB-ARBA"/>
</dbReference>
<dbReference type="InterPro" id="IPR039425">
    <property type="entry name" value="RNA_pol_sigma-70-like"/>
</dbReference>
<dbReference type="InterPro" id="IPR036388">
    <property type="entry name" value="WH-like_DNA-bd_sf"/>
</dbReference>
<evidence type="ECO:0000256" key="1">
    <source>
        <dbReference type="ARBA" id="ARBA00010641"/>
    </source>
</evidence>
<keyword evidence="2 6" id="KW-0805">Transcription regulation</keyword>
<feature type="domain" description="RNA polymerase sigma-70 region 2" evidence="7">
    <location>
        <begin position="46"/>
        <end position="107"/>
    </location>
</feature>
<keyword evidence="3 6" id="KW-0731">Sigma factor</keyword>
<keyword evidence="5 6" id="KW-0804">Transcription</keyword>
<reference evidence="9" key="2">
    <citation type="submission" date="2023-01" db="EMBL/GenBank/DDBJ databases">
        <authorList>
            <person name="Sun Q."/>
            <person name="Evtushenko L."/>
        </authorList>
    </citation>
    <scope>NUCLEOTIDE SEQUENCE</scope>
    <source>
        <strain evidence="9">VKM Ac-2007</strain>
    </source>
</reference>
<dbReference type="Gene3D" id="1.10.10.10">
    <property type="entry name" value="Winged helix-like DNA-binding domain superfamily/Winged helix DNA-binding domain"/>
    <property type="match status" value="1"/>
</dbReference>
<accession>A0A9W6MBS4</accession>
<dbReference type="PANTHER" id="PTHR43133:SF61">
    <property type="entry name" value="ECF RNA POLYMERASE SIGMA FACTOR SIGC"/>
    <property type="match status" value="1"/>
</dbReference>
<keyword evidence="10" id="KW-1185">Reference proteome</keyword>
<gene>
    <name evidence="9" type="ORF">GCM10017600_20540</name>
</gene>
<dbReference type="NCBIfam" id="TIGR02937">
    <property type="entry name" value="sigma70-ECF"/>
    <property type="match status" value="1"/>
</dbReference>
<evidence type="ECO:0000259" key="7">
    <source>
        <dbReference type="Pfam" id="PF04542"/>
    </source>
</evidence>
<reference evidence="9" key="1">
    <citation type="journal article" date="2014" name="Int. J. Syst. Evol. Microbiol.">
        <title>Complete genome sequence of Corynebacterium casei LMG S-19264T (=DSM 44701T), isolated from a smear-ripened cheese.</title>
        <authorList>
            <consortium name="US DOE Joint Genome Institute (JGI-PGF)"/>
            <person name="Walter F."/>
            <person name="Albersmeier A."/>
            <person name="Kalinowski J."/>
            <person name="Ruckert C."/>
        </authorList>
    </citation>
    <scope>NUCLEOTIDE SEQUENCE</scope>
    <source>
        <strain evidence="9">VKM Ac-2007</strain>
    </source>
</reference>
<dbReference type="Pfam" id="PF08281">
    <property type="entry name" value="Sigma70_r4_2"/>
    <property type="match status" value="1"/>
</dbReference>
<keyword evidence="4 6" id="KW-0238">DNA-binding</keyword>
<dbReference type="SUPFAM" id="SSF88659">
    <property type="entry name" value="Sigma3 and sigma4 domains of RNA polymerase sigma factors"/>
    <property type="match status" value="1"/>
</dbReference>
<dbReference type="GO" id="GO:0016987">
    <property type="term" value="F:sigma factor activity"/>
    <property type="evidence" value="ECO:0007669"/>
    <property type="project" value="UniProtKB-KW"/>
</dbReference>
<dbReference type="Pfam" id="PF04542">
    <property type="entry name" value="Sigma70_r2"/>
    <property type="match status" value="1"/>
</dbReference>
<dbReference type="EMBL" id="BSEV01000003">
    <property type="protein sequence ID" value="GLK08649.1"/>
    <property type="molecule type" value="Genomic_DNA"/>
</dbReference>
<dbReference type="CDD" id="cd06171">
    <property type="entry name" value="Sigma70_r4"/>
    <property type="match status" value="1"/>
</dbReference>
<dbReference type="Proteomes" id="UP001143474">
    <property type="component" value="Unassembled WGS sequence"/>
</dbReference>
<comment type="similarity">
    <text evidence="1 6">Belongs to the sigma-70 factor family. ECF subfamily.</text>
</comment>
<dbReference type="GO" id="GO:0003677">
    <property type="term" value="F:DNA binding"/>
    <property type="evidence" value="ECO:0007669"/>
    <property type="project" value="UniProtKB-KW"/>
</dbReference>
<dbReference type="Gene3D" id="1.10.1740.10">
    <property type="match status" value="1"/>
</dbReference>
<dbReference type="InterPro" id="IPR013325">
    <property type="entry name" value="RNA_pol_sigma_r2"/>
</dbReference>
<organism evidence="9 10">
    <name type="scientific">Streptosporangium carneum</name>
    <dbReference type="NCBI Taxonomy" id="47481"/>
    <lineage>
        <taxon>Bacteria</taxon>
        <taxon>Bacillati</taxon>
        <taxon>Actinomycetota</taxon>
        <taxon>Actinomycetes</taxon>
        <taxon>Streptosporangiales</taxon>
        <taxon>Streptosporangiaceae</taxon>
        <taxon>Streptosporangium</taxon>
    </lineage>
</organism>
<dbReference type="InterPro" id="IPR014284">
    <property type="entry name" value="RNA_pol_sigma-70_dom"/>
</dbReference>
<feature type="domain" description="RNA polymerase sigma factor 70 region 4 type 2" evidence="8">
    <location>
        <begin position="138"/>
        <end position="189"/>
    </location>
</feature>
<dbReference type="SUPFAM" id="SSF88946">
    <property type="entry name" value="Sigma2 domain of RNA polymerase sigma factors"/>
    <property type="match status" value="1"/>
</dbReference>
<evidence type="ECO:0000313" key="9">
    <source>
        <dbReference type="EMBL" id="GLK08649.1"/>
    </source>
</evidence>
<evidence type="ECO:0000256" key="2">
    <source>
        <dbReference type="ARBA" id="ARBA00023015"/>
    </source>
</evidence>
<dbReference type="InterPro" id="IPR007627">
    <property type="entry name" value="RNA_pol_sigma70_r2"/>
</dbReference>
<name>A0A9W6MBS4_9ACTN</name>
<evidence type="ECO:0000256" key="3">
    <source>
        <dbReference type="ARBA" id="ARBA00023082"/>
    </source>
</evidence>
<dbReference type="AlphaFoldDB" id="A0A9W6MBS4"/>
<evidence type="ECO:0000256" key="4">
    <source>
        <dbReference type="ARBA" id="ARBA00023125"/>
    </source>
</evidence>
<protein>
    <recommendedName>
        <fullName evidence="6">RNA polymerase sigma factor</fullName>
    </recommendedName>
</protein>
<sequence length="200" mass="21363">MSSVTRDQRAPHRDAASVPSDDHLTALALAARGGAPSDVEAFTCAVYPDVRRFVAHLAGTHAAEDLTQETFVRVLGSLPRFAGRSSARTWLLSIARRVVVDRFRSAASRPVVADLADWQGAAERCQPRGLPGREDGVALADLLAKVPRERREAFVLTQLAGIPYAEAAAMIGCPIGTVRSRVARARSQLVASLEAADRAA</sequence>
<dbReference type="InterPro" id="IPR013249">
    <property type="entry name" value="RNA_pol_sigma70_r4_t2"/>
</dbReference>
<dbReference type="RefSeq" id="WP_271217151.1">
    <property type="nucleotide sequence ID" value="NZ_BAAAVD010000003.1"/>
</dbReference>
<dbReference type="GO" id="GO:0006352">
    <property type="term" value="P:DNA-templated transcription initiation"/>
    <property type="evidence" value="ECO:0007669"/>
    <property type="project" value="InterPro"/>
</dbReference>
<dbReference type="PANTHER" id="PTHR43133">
    <property type="entry name" value="RNA POLYMERASE ECF-TYPE SIGMA FACTO"/>
    <property type="match status" value="1"/>
</dbReference>
<comment type="caution">
    <text evidence="9">The sequence shown here is derived from an EMBL/GenBank/DDBJ whole genome shotgun (WGS) entry which is preliminary data.</text>
</comment>
<evidence type="ECO:0000256" key="6">
    <source>
        <dbReference type="RuleBase" id="RU000716"/>
    </source>
</evidence>
<dbReference type="InterPro" id="IPR000838">
    <property type="entry name" value="RNA_pol_sigma70_ECF_CS"/>
</dbReference>
<dbReference type="InterPro" id="IPR013324">
    <property type="entry name" value="RNA_pol_sigma_r3/r4-like"/>
</dbReference>
<evidence type="ECO:0000313" key="10">
    <source>
        <dbReference type="Proteomes" id="UP001143474"/>
    </source>
</evidence>
<dbReference type="PROSITE" id="PS01063">
    <property type="entry name" value="SIGMA70_ECF"/>
    <property type="match status" value="1"/>
</dbReference>
<evidence type="ECO:0000256" key="5">
    <source>
        <dbReference type="ARBA" id="ARBA00023163"/>
    </source>
</evidence>